<evidence type="ECO:0000313" key="1">
    <source>
        <dbReference type="EMBL" id="MBB6069047.1"/>
    </source>
</evidence>
<name>A0A841GKC8_9BACT</name>
<dbReference type="RefSeq" id="WP_170031779.1">
    <property type="nucleotide sequence ID" value="NZ_JABDTL010000001.1"/>
</dbReference>
<sequence length="56" mass="6332">MRATKEVTHVETTGTYDVSTGIMTEVSTYYYSDGSFYTETRTVDTHQPGWESNAND</sequence>
<accession>A0A841GKC8</accession>
<proteinExistence type="predicted"/>
<organism evidence="1 2">
    <name type="scientific">Longimicrobium terrae</name>
    <dbReference type="NCBI Taxonomy" id="1639882"/>
    <lineage>
        <taxon>Bacteria</taxon>
        <taxon>Pseudomonadati</taxon>
        <taxon>Gemmatimonadota</taxon>
        <taxon>Longimicrobiia</taxon>
        <taxon>Longimicrobiales</taxon>
        <taxon>Longimicrobiaceae</taxon>
        <taxon>Longimicrobium</taxon>
    </lineage>
</organism>
<comment type="caution">
    <text evidence="1">The sequence shown here is derived from an EMBL/GenBank/DDBJ whole genome shotgun (WGS) entry which is preliminary data.</text>
</comment>
<evidence type="ECO:0000313" key="2">
    <source>
        <dbReference type="Proteomes" id="UP000582837"/>
    </source>
</evidence>
<gene>
    <name evidence="1" type="ORF">HNQ61_000658</name>
</gene>
<dbReference type="EMBL" id="JACHIA010000001">
    <property type="protein sequence ID" value="MBB6069047.1"/>
    <property type="molecule type" value="Genomic_DNA"/>
</dbReference>
<reference evidence="1 2" key="1">
    <citation type="submission" date="2020-08" db="EMBL/GenBank/DDBJ databases">
        <title>Genomic Encyclopedia of Type Strains, Phase IV (KMG-IV): sequencing the most valuable type-strain genomes for metagenomic binning, comparative biology and taxonomic classification.</title>
        <authorList>
            <person name="Goeker M."/>
        </authorList>
    </citation>
    <scope>NUCLEOTIDE SEQUENCE [LARGE SCALE GENOMIC DNA]</scope>
    <source>
        <strain evidence="1 2">DSM 29007</strain>
    </source>
</reference>
<dbReference type="Proteomes" id="UP000582837">
    <property type="component" value="Unassembled WGS sequence"/>
</dbReference>
<keyword evidence="2" id="KW-1185">Reference proteome</keyword>
<dbReference type="AlphaFoldDB" id="A0A841GKC8"/>
<protein>
    <submittedName>
        <fullName evidence="1">Uncharacterized protein</fullName>
    </submittedName>
</protein>